<dbReference type="InterPro" id="IPR023162">
    <property type="entry name" value="Apc36109-like_dom_sf"/>
</dbReference>
<evidence type="ECO:0000313" key="2">
    <source>
        <dbReference type="Proteomes" id="UP000494115"/>
    </source>
</evidence>
<organism evidence="1 2">
    <name type="scientific">Pararobbsia alpina</name>
    <dbReference type="NCBI Taxonomy" id="621374"/>
    <lineage>
        <taxon>Bacteria</taxon>
        <taxon>Pseudomonadati</taxon>
        <taxon>Pseudomonadota</taxon>
        <taxon>Betaproteobacteria</taxon>
        <taxon>Burkholderiales</taxon>
        <taxon>Burkholderiaceae</taxon>
        <taxon>Pararobbsia</taxon>
    </lineage>
</organism>
<dbReference type="Proteomes" id="UP000494115">
    <property type="component" value="Unassembled WGS sequence"/>
</dbReference>
<evidence type="ECO:0000313" key="1">
    <source>
        <dbReference type="EMBL" id="CAB3789733.1"/>
    </source>
</evidence>
<reference evidence="1 2" key="1">
    <citation type="submission" date="2020-04" db="EMBL/GenBank/DDBJ databases">
        <authorList>
            <person name="De Canck E."/>
        </authorList>
    </citation>
    <scope>NUCLEOTIDE SEQUENCE [LARGE SCALE GENOMIC DNA]</scope>
    <source>
        <strain evidence="1 2">LMG 28138</strain>
    </source>
</reference>
<sequence>MNSPTNALEAAVQRILLQEWDPIGIRDVPDAQDEYDSYVLGICTMLREGQTTEKLYRHLRWIESEHIGLDGNELHTDRIAKRLASLLI</sequence>
<protein>
    <recommendedName>
        <fullName evidence="3">DUF1871 domain-containing protein</fullName>
    </recommendedName>
</protein>
<evidence type="ECO:0008006" key="3">
    <source>
        <dbReference type="Google" id="ProtNLM"/>
    </source>
</evidence>
<dbReference type="Gene3D" id="1.10.340.20">
    <property type="entry name" value="Apc36109-like domain"/>
    <property type="match status" value="1"/>
</dbReference>
<dbReference type="EMBL" id="CADIKM010000011">
    <property type="protein sequence ID" value="CAB3789733.1"/>
    <property type="molecule type" value="Genomic_DNA"/>
</dbReference>
<accession>A0A6S7B6Z7</accession>
<name>A0A6S7B6Z7_9BURK</name>
<gene>
    <name evidence="1" type="ORF">LMG28138_02871</name>
</gene>
<proteinExistence type="predicted"/>
<keyword evidence="2" id="KW-1185">Reference proteome</keyword>
<dbReference type="AlphaFoldDB" id="A0A6S7B6Z7"/>